<dbReference type="EMBL" id="JACHVZ010000028">
    <property type="protein sequence ID" value="MBB2932467.1"/>
    <property type="molecule type" value="Genomic_DNA"/>
</dbReference>
<keyword evidence="3" id="KW-1185">Reference proteome</keyword>
<evidence type="ECO:0000259" key="1">
    <source>
        <dbReference type="Pfam" id="PF05713"/>
    </source>
</evidence>
<accession>A0ABR6FYG3</accession>
<protein>
    <recommendedName>
        <fullName evidence="1">Bacterial mobilisation domain-containing protein</fullName>
    </recommendedName>
</protein>
<evidence type="ECO:0000313" key="3">
    <source>
        <dbReference type="Proteomes" id="UP000533533"/>
    </source>
</evidence>
<gene>
    <name evidence="2" type="ORF">FHX59_006952</name>
</gene>
<dbReference type="Proteomes" id="UP000533533">
    <property type="component" value="Unassembled WGS sequence"/>
</dbReference>
<dbReference type="InterPro" id="IPR008687">
    <property type="entry name" value="MobC"/>
</dbReference>
<reference evidence="2 3" key="1">
    <citation type="submission" date="2020-08" db="EMBL/GenBank/DDBJ databases">
        <title>Genomic Encyclopedia of Type Strains, Phase IV (KMG-V): Genome sequencing to study the core and pangenomes of soil and plant-associated prokaryotes.</title>
        <authorList>
            <person name="Whitman W."/>
        </authorList>
    </citation>
    <scope>NUCLEOTIDE SEQUENCE [LARGE SCALE GENOMIC DNA]</scope>
    <source>
        <strain evidence="2 3">SRMrh-85</strain>
    </source>
</reference>
<name>A0ABR6FYG3_9BURK</name>
<dbReference type="Pfam" id="PF05713">
    <property type="entry name" value="MobC"/>
    <property type="match status" value="1"/>
</dbReference>
<sequence>MERINRTRPHQTNIRLNDEERDYFDALANELNLPDRASLLKKLASGKSVFIPILTRALFLLNNQTNNINQIARRANSNTSVDELILKELYLCHQDSSEIANLIMEVLNDNK</sequence>
<evidence type="ECO:0000313" key="2">
    <source>
        <dbReference type="EMBL" id="MBB2932467.1"/>
    </source>
</evidence>
<feature type="domain" description="Bacterial mobilisation" evidence="1">
    <location>
        <begin position="66"/>
        <end position="82"/>
    </location>
</feature>
<dbReference type="RefSeq" id="WP_133253733.1">
    <property type="nucleotide sequence ID" value="NZ_JACHVZ010000028.1"/>
</dbReference>
<organism evidence="2 3">
    <name type="scientific">Paraburkholderia silvatlantica</name>
    <dbReference type="NCBI Taxonomy" id="321895"/>
    <lineage>
        <taxon>Bacteria</taxon>
        <taxon>Pseudomonadati</taxon>
        <taxon>Pseudomonadota</taxon>
        <taxon>Betaproteobacteria</taxon>
        <taxon>Burkholderiales</taxon>
        <taxon>Burkholderiaceae</taxon>
        <taxon>Paraburkholderia</taxon>
    </lineage>
</organism>
<proteinExistence type="predicted"/>
<comment type="caution">
    <text evidence="2">The sequence shown here is derived from an EMBL/GenBank/DDBJ whole genome shotgun (WGS) entry which is preliminary data.</text>
</comment>